<gene>
    <name evidence="2" type="ORF">EYF80_051412</name>
</gene>
<protein>
    <submittedName>
        <fullName evidence="2">Uncharacterized protein</fullName>
    </submittedName>
</protein>
<accession>A0A4Z2FB16</accession>
<reference evidence="2 3" key="1">
    <citation type="submission" date="2019-03" db="EMBL/GenBank/DDBJ databases">
        <title>First draft genome of Liparis tanakae, snailfish: a comprehensive survey of snailfish specific genes.</title>
        <authorList>
            <person name="Kim W."/>
            <person name="Song I."/>
            <person name="Jeong J.-H."/>
            <person name="Kim D."/>
            <person name="Kim S."/>
            <person name="Ryu S."/>
            <person name="Song J.Y."/>
            <person name="Lee S.K."/>
        </authorList>
    </citation>
    <scope>NUCLEOTIDE SEQUENCE [LARGE SCALE GENOMIC DNA]</scope>
    <source>
        <tissue evidence="2">Muscle</tissue>
    </source>
</reference>
<keyword evidence="3" id="KW-1185">Reference proteome</keyword>
<evidence type="ECO:0000256" key="1">
    <source>
        <dbReference type="SAM" id="MobiDB-lite"/>
    </source>
</evidence>
<dbReference type="AlphaFoldDB" id="A0A4Z2FB16"/>
<feature type="compositionally biased region" description="Basic residues" evidence="1">
    <location>
        <begin position="129"/>
        <end position="139"/>
    </location>
</feature>
<feature type="compositionally biased region" description="Polar residues" evidence="1">
    <location>
        <begin position="79"/>
        <end position="90"/>
    </location>
</feature>
<proteinExistence type="predicted"/>
<feature type="compositionally biased region" description="Basic and acidic residues" evidence="1">
    <location>
        <begin position="98"/>
        <end position="126"/>
    </location>
</feature>
<comment type="caution">
    <text evidence="2">The sequence shown here is derived from an EMBL/GenBank/DDBJ whole genome shotgun (WGS) entry which is preliminary data.</text>
</comment>
<evidence type="ECO:0000313" key="3">
    <source>
        <dbReference type="Proteomes" id="UP000314294"/>
    </source>
</evidence>
<evidence type="ECO:0000313" key="2">
    <source>
        <dbReference type="EMBL" id="TNN38436.1"/>
    </source>
</evidence>
<name>A0A4Z2FB16_9TELE</name>
<dbReference type="EMBL" id="SRLO01001372">
    <property type="protein sequence ID" value="TNN38436.1"/>
    <property type="molecule type" value="Genomic_DNA"/>
</dbReference>
<organism evidence="2 3">
    <name type="scientific">Liparis tanakae</name>
    <name type="common">Tanaka's snailfish</name>
    <dbReference type="NCBI Taxonomy" id="230148"/>
    <lineage>
        <taxon>Eukaryota</taxon>
        <taxon>Metazoa</taxon>
        <taxon>Chordata</taxon>
        <taxon>Craniata</taxon>
        <taxon>Vertebrata</taxon>
        <taxon>Euteleostomi</taxon>
        <taxon>Actinopterygii</taxon>
        <taxon>Neopterygii</taxon>
        <taxon>Teleostei</taxon>
        <taxon>Neoteleostei</taxon>
        <taxon>Acanthomorphata</taxon>
        <taxon>Eupercaria</taxon>
        <taxon>Perciformes</taxon>
        <taxon>Cottioidei</taxon>
        <taxon>Cottales</taxon>
        <taxon>Liparidae</taxon>
        <taxon>Liparis</taxon>
    </lineage>
</organism>
<sequence>MPYCSSNFWVRKKFMTEPRRENASVRPNAKASSFPRNQKAVMRQRGRTVRRAEEEEQRSESRNLWEGAALLVRDPLPDPNTSRPVSSSGSRYGVPLKWEPRAKSEEPNTHRKENRNTPTAGEERGGTMHQHKPFKWSQQKKRFQVDLDAFTLIQPNQLTAGRIAEVT</sequence>
<feature type="compositionally biased region" description="Basic and acidic residues" evidence="1">
    <location>
        <begin position="50"/>
        <end position="63"/>
    </location>
</feature>
<feature type="region of interest" description="Disordered" evidence="1">
    <location>
        <begin position="17"/>
        <end position="139"/>
    </location>
</feature>
<dbReference type="Proteomes" id="UP000314294">
    <property type="component" value="Unassembled WGS sequence"/>
</dbReference>